<dbReference type="PANTHER" id="PTHR32309">
    <property type="entry name" value="TYROSINE-PROTEIN KINASE"/>
    <property type="match status" value="1"/>
</dbReference>
<evidence type="ECO:0000256" key="3">
    <source>
        <dbReference type="ARBA" id="ARBA00008883"/>
    </source>
</evidence>
<keyword evidence="12 16" id="KW-1133">Transmembrane helix</keyword>
<keyword evidence="6" id="KW-0997">Cell inner membrane</keyword>
<dbReference type="PATRIC" id="fig|883158.3.peg.1031"/>
<dbReference type="PANTHER" id="PTHR32309:SF13">
    <property type="entry name" value="FERRIC ENTEROBACTIN TRANSPORT PROTEIN FEPE"/>
    <property type="match status" value="1"/>
</dbReference>
<keyword evidence="13 16" id="KW-0472">Membrane</keyword>
<dbReference type="CDD" id="cd05387">
    <property type="entry name" value="BY-kinase"/>
    <property type="match status" value="1"/>
</dbReference>
<dbReference type="Pfam" id="PF13807">
    <property type="entry name" value="GNVR"/>
    <property type="match status" value="1"/>
</dbReference>
<comment type="catalytic activity">
    <reaction evidence="15">
        <text>L-tyrosyl-[protein] + ATP = O-phospho-L-tyrosyl-[protein] + ADP + H(+)</text>
        <dbReference type="Rhea" id="RHEA:10596"/>
        <dbReference type="Rhea" id="RHEA-COMP:10136"/>
        <dbReference type="Rhea" id="RHEA-COMP:20101"/>
        <dbReference type="ChEBI" id="CHEBI:15378"/>
        <dbReference type="ChEBI" id="CHEBI:30616"/>
        <dbReference type="ChEBI" id="CHEBI:46858"/>
        <dbReference type="ChEBI" id="CHEBI:61978"/>
        <dbReference type="ChEBI" id="CHEBI:456216"/>
        <dbReference type="EC" id="2.7.10.2"/>
    </reaction>
</comment>
<feature type="domain" description="AAA" evidence="18">
    <location>
        <begin position="602"/>
        <end position="727"/>
    </location>
</feature>
<evidence type="ECO:0000313" key="20">
    <source>
        <dbReference type="EMBL" id="EHO71153.1"/>
    </source>
</evidence>
<dbReference type="eggNOG" id="COG0489">
    <property type="taxonomic scope" value="Bacteria"/>
</dbReference>
<feature type="transmembrane region" description="Helical" evidence="16">
    <location>
        <begin position="514"/>
        <end position="537"/>
    </location>
</feature>
<evidence type="ECO:0000256" key="14">
    <source>
        <dbReference type="ARBA" id="ARBA00023137"/>
    </source>
</evidence>
<feature type="domain" description="Tyrosine-protein kinase G-rich" evidence="19">
    <location>
        <begin position="457"/>
        <end position="532"/>
    </location>
</feature>
<feature type="domain" description="Polysaccharide chain length determinant N-terminal" evidence="17">
    <location>
        <begin position="22"/>
        <end position="116"/>
    </location>
</feature>
<evidence type="ECO:0000256" key="15">
    <source>
        <dbReference type="ARBA" id="ARBA00051245"/>
    </source>
</evidence>
<evidence type="ECO:0000313" key="21">
    <source>
        <dbReference type="Proteomes" id="UP000016023"/>
    </source>
</evidence>
<evidence type="ECO:0000259" key="19">
    <source>
        <dbReference type="Pfam" id="PF13807"/>
    </source>
</evidence>
<evidence type="ECO:0000256" key="4">
    <source>
        <dbReference type="ARBA" id="ARBA00011903"/>
    </source>
</evidence>
<keyword evidence="21" id="KW-1185">Reference proteome</keyword>
<dbReference type="Proteomes" id="UP000016023">
    <property type="component" value="Unassembled WGS sequence"/>
</dbReference>
<keyword evidence="9" id="KW-0547">Nucleotide-binding</keyword>
<dbReference type="InterPro" id="IPR032807">
    <property type="entry name" value="GNVR"/>
</dbReference>
<keyword evidence="8 16" id="KW-0812">Transmembrane</keyword>
<evidence type="ECO:0000256" key="1">
    <source>
        <dbReference type="ARBA" id="ARBA00004429"/>
    </source>
</evidence>
<dbReference type="eggNOG" id="COG3206">
    <property type="taxonomic scope" value="Bacteria"/>
</dbReference>
<evidence type="ECO:0000256" key="10">
    <source>
        <dbReference type="ARBA" id="ARBA00022777"/>
    </source>
</evidence>
<evidence type="ECO:0000256" key="7">
    <source>
        <dbReference type="ARBA" id="ARBA00022679"/>
    </source>
</evidence>
<accession>H1Q283</accession>
<evidence type="ECO:0000256" key="5">
    <source>
        <dbReference type="ARBA" id="ARBA00022475"/>
    </source>
</evidence>
<proteinExistence type="inferred from homology"/>
<dbReference type="STRING" id="883158.HMPREF9140_01021"/>
<dbReference type="GO" id="GO:0042802">
    <property type="term" value="F:identical protein binding"/>
    <property type="evidence" value="ECO:0007669"/>
    <property type="project" value="UniProtKB-ARBA"/>
</dbReference>
<keyword evidence="14" id="KW-0829">Tyrosine-protein kinase</keyword>
<dbReference type="RefSeq" id="WP_006952232.1">
    <property type="nucleotide sequence ID" value="NZ_JH594522.1"/>
</dbReference>
<dbReference type="InterPro" id="IPR025669">
    <property type="entry name" value="AAA_dom"/>
</dbReference>
<comment type="similarity">
    <text evidence="2">Belongs to the CpsD/CapB family.</text>
</comment>
<evidence type="ECO:0000256" key="9">
    <source>
        <dbReference type="ARBA" id="ARBA00022741"/>
    </source>
</evidence>
<evidence type="ECO:0000256" key="6">
    <source>
        <dbReference type="ARBA" id="ARBA00022519"/>
    </source>
</evidence>
<dbReference type="GO" id="GO:0004715">
    <property type="term" value="F:non-membrane spanning protein tyrosine kinase activity"/>
    <property type="evidence" value="ECO:0007669"/>
    <property type="project" value="UniProtKB-EC"/>
</dbReference>
<evidence type="ECO:0000256" key="13">
    <source>
        <dbReference type="ARBA" id="ARBA00023136"/>
    </source>
</evidence>
<evidence type="ECO:0000256" key="2">
    <source>
        <dbReference type="ARBA" id="ARBA00007316"/>
    </source>
</evidence>
<keyword evidence="7" id="KW-0808">Transferase</keyword>
<reference evidence="20 21" key="1">
    <citation type="submission" date="2011-12" db="EMBL/GenBank/DDBJ databases">
        <title>The Genome Sequence of Prevotella micans F0438.</title>
        <authorList>
            <consortium name="The Broad Institute Genome Sequencing Platform"/>
            <person name="Earl A."/>
            <person name="Ward D."/>
            <person name="Feldgarden M."/>
            <person name="Gevers D."/>
            <person name="Izard J."/>
            <person name="Baranova O.V."/>
            <person name="Blanton J.M."/>
            <person name="Wade W.G."/>
            <person name="Dewhirst F.E."/>
            <person name="Young S.K."/>
            <person name="Zeng Q."/>
            <person name="Gargeya S."/>
            <person name="Fitzgerald M."/>
            <person name="Haas B."/>
            <person name="Abouelleil A."/>
            <person name="Alvarado L."/>
            <person name="Arachchi H.M."/>
            <person name="Berlin A."/>
            <person name="Chapman S.B."/>
            <person name="Gearin G."/>
            <person name="Goldberg J."/>
            <person name="Griggs A."/>
            <person name="Gujja S."/>
            <person name="Hansen M."/>
            <person name="Heiman D."/>
            <person name="Howarth C."/>
            <person name="Larimer J."/>
            <person name="Lui A."/>
            <person name="MacDonald P.J.P."/>
            <person name="McCowen C."/>
            <person name="Montmayeur A."/>
            <person name="Murphy C."/>
            <person name="Neiman D."/>
            <person name="Pearson M."/>
            <person name="Priest M."/>
            <person name="Roberts A."/>
            <person name="Saif S."/>
            <person name="Shea T."/>
            <person name="Sisk P."/>
            <person name="Stolte C."/>
            <person name="Sykes S."/>
            <person name="Wortman J."/>
            <person name="Nusbaum C."/>
            <person name="Birren B."/>
        </authorList>
    </citation>
    <scope>NUCLEOTIDE SEQUENCE [LARGE SCALE GENOMIC DNA]</scope>
    <source>
        <strain evidence="20 21">F0438</strain>
    </source>
</reference>
<dbReference type="InterPro" id="IPR027417">
    <property type="entry name" value="P-loop_NTPase"/>
</dbReference>
<comment type="caution">
    <text evidence="20">The sequence shown here is derived from an EMBL/GenBank/DDBJ whole genome shotgun (WGS) entry which is preliminary data.</text>
</comment>
<dbReference type="FunFam" id="3.40.50.300:FF:000527">
    <property type="entry name" value="Tyrosine-protein kinase etk"/>
    <property type="match status" value="1"/>
</dbReference>
<gene>
    <name evidence="20" type="ORF">HMPREF9140_01021</name>
</gene>
<feature type="transmembrane region" description="Helical" evidence="16">
    <location>
        <begin position="35"/>
        <end position="55"/>
    </location>
</feature>
<evidence type="ECO:0000256" key="8">
    <source>
        <dbReference type="ARBA" id="ARBA00022692"/>
    </source>
</evidence>
<dbReference type="GO" id="GO:0005524">
    <property type="term" value="F:ATP binding"/>
    <property type="evidence" value="ECO:0007669"/>
    <property type="project" value="UniProtKB-KW"/>
</dbReference>
<keyword evidence="10" id="KW-0418">Kinase</keyword>
<name>H1Q283_9BACT</name>
<dbReference type="EC" id="2.7.10.2" evidence="4"/>
<dbReference type="GO" id="GO:0005886">
    <property type="term" value="C:plasma membrane"/>
    <property type="evidence" value="ECO:0007669"/>
    <property type="project" value="UniProtKB-SubCell"/>
</dbReference>
<keyword evidence="11" id="KW-0067">ATP-binding</keyword>
<keyword evidence="5" id="KW-1003">Cell membrane</keyword>
<dbReference type="InterPro" id="IPR003856">
    <property type="entry name" value="LPS_length_determ_N"/>
</dbReference>
<evidence type="ECO:0000256" key="16">
    <source>
        <dbReference type="SAM" id="Phobius"/>
    </source>
</evidence>
<dbReference type="SUPFAM" id="SSF52540">
    <property type="entry name" value="P-loop containing nucleoside triphosphate hydrolases"/>
    <property type="match status" value="1"/>
</dbReference>
<dbReference type="Gene3D" id="3.40.50.300">
    <property type="entry name" value="P-loop containing nucleotide triphosphate hydrolases"/>
    <property type="match status" value="1"/>
</dbReference>
<dbReference type="Pfam" id="PF13614">
    <property type="entry name" value="AAA_31"/>
    <property type="match status" value="1"/>
</dbReference>
<sequence length="844" mass="95038">MIEEKNNLEQEKGQEQQGLFSFDFQATYRTVILNWYWFILSLIICIGSAAIYLRYTTPTYQAMAKLLIKDDNGGRRGSQSLQNMSNIGIISNSNGIDNEMEILTSHSLAQEAVRDLKLYVSYSNQGRVKSQIAYHDQALNVDIDPVNLEKINRPIKLIIKRKGNIYNVSGTYYVPTNEENATGPYTLNRDFATLPSRIPTKAGNIMISSNEGRTLMDEQVLDVTILSPKLAANKYVSGLQVVQDSKSTTIARLLQIDEVPQRAIDYLKQLVVVYNRQANEDKNTIALRTEKFINSRLQKINVELGQTEGQIQDYKQRNGMVELKSKATNVVSNQNAAEQELVQIETKIALFNTVAAEIENAAHNLSQVIPANVGTENSGSEMLVSKYNELVLERNRLLRSASDNSPVVEPITAQLLNLNADIRRSVTASRRNLEIQRDAILRQYNKYNAEVQETPQQERMLTQIGRQQEVKSGLYLMLLQKREENNISLAATVDKGKLIDEPQFAGKITPRTTMIMLIGLAIGLGIPSLILFFVRFFRYKIEGHDDVARLTKLPIIADVAIASNAAKGKADIVVHENQNNQMEEVFRSMRTNLQFVLQEKQKVILFTSSTSGEGKTFTAANLAVSFGLLGRKAILVGLDIRRPRLAELFKLKDRKTGITNLLIKETPTQEELRSQILPSGINKNLDLLMAGPVPPNPTELIARKSLEIIFELLRNEYDYILIDTAPVGLVSDTLQISRVADISVYICRADYTPKVTFEMINSLADEKKLPNMSIVLNGIDMSKKKYGYYYGYGRYGKYGRYGSNYGRYGKNRYGGYGSYGSYGYGNYSYSNSKYGNKKDNSIKR</sequence>
<comment type="subcellular location">
    <subcellularLocation>
        <location evidence="1">Cell inner membrane</location>
        <topology evidence="1">Multi-pass membrane protein</topology>
    </subcellularLocation>
</comment>
<dbReference type="InterPro" id="IPR005702">
    <property type="entry name" value="Wzc-like_C"/>
</dbReference>
<protein>
    <recommendedName>
        <fullName evidence="4">non-specific protein-tyrosine kinase</fullName>
        <ecNumber evidence="4">2.7.10.2</ecNumber>
    </recommendedName>
</protein>
<evidence type="ECO:0000256" key="11">
    <source>
        <dbReference type="ARBA" id="ARBA00022840"/>
    </source>
</evidence>
<evidence type="ECO:0000259" key="17">
    <source>
        <dbReference type="Pfam" id="PF02706"/>
    </source>
</evidence>
<dbReference type="HOGENOM" id="CLU_009912_6_0_10"/>
<comment type="similarity">
    <text evidence="3">Belongs to the etk/wzc family.</text>
</comment>
<organism evidence="20 21">
    <name type="scientific">Prevotella micans F0438</name>
    <dbReference type="NCBI Taxonomy" id="883158"/>
    <lineage>
        <taxon>Bacteria</taxon>
        <taxon>Pseudomonadati</taxon>
        <taxon>Bacteroidota</taxon>
        <taxon>Bacteroidia</taxon>
        <taxon>Bacteroidales</taxon>
        <taxon>Prevotellaceae</taxon>
        <taxon>Prevotella</taxon>
    </lineage>
</organism>
<dbReference type="Pfam" id="PF02706">
    <property type="entry name" value="Wzz"/>
    <property type="match status" value="1"/>
</dbReference>
<evidence type="ECO:0000259" key="18">
    <source>
        <dbReference type="Pfam" id="PF13614"/>
    </source>
</evidence>
<dbReference type="NCBIfam" id="TIGR01007">
    <property type="entry name" value="eps_fam"/>
    <property type="match status" value="1"/>
</dbReference>
<dbReference type="EMBL" id="AGWK01000029">
    <property type="protein sequence ID" value="EHO71153.1"/>
    <property type="molecule type" value="Genomic_DNA"/>
</dbReference>
<dbReference type="InterPro" id="IPR050445">
    <property type="entry name" value="Bact_polysacc_biosynth/exp"/>
</dbReference>
<evidence type="ECO:0000256" key="12">
    <source>
        <dbReference type="ARBA" id="ARBA00022989"/>
    </source>
</evidence>
<dbReference type="AlphaFoldDB" id="H1Q283"/>